<gene>
    <name evidence="3" type="ORF">SAMN05421647_11362</name>
</gene>
<sequence>MATVEKASKSSRLVSRAAPEVIELVQDAADIMGTSVSDFLREIAIERAREVVTKHEKFELSLKGQAQIMDAIMNPPPINEELLNIARKMKENGGINIQL</sequence>
<keyword evidence="4" id="KW-1185">Reference proteome</keyword>
<dbReference type="Pfam" id="PF08681">
    <property type="entry name" value="TacA1"/>
    <property type="match status" value="1"/>
</dbReference>
<dbReference type="GO" id="GO:0006355">
    <property type="term" value="P:regulation of DNA-templated transcription"/>
    <property type="evidence" value="ECO:0007669"/>
    <property type="project" value="InterPro"/>
</dbReference>
<dbReference type="EMBL" id="FTMN01000013">
    <property type="protein sequence ID" value="SIQ99581.1"/>
    <property type="molecule type" value="Genomic_DNA"/>
</dbReference>
<dbReference type="RefSeq" id="WP_076466179.1">
    <property type="nucleotide sequence ID" value="NZ_FTMN01000013.1"/>
</dbReference>
<accession>A0A1N6XBH7</accession>
<dbReference type="InterPro" id="IPR014795">
    <property type="entry name" value="TacA_1-like"/>
</dbReference>
<evidence type="ECO:0000256" key="2">
    <source>
        <dbReference type="ARBA" id="ARBA00049988"/>
    </source>
</evidence>
<comment type="similarity">
    <text evidence="2">Belongs to the TacA antitoxin family.</text>
</comment>
<name>A0A1N6XBH7_9GAMM</name>
<evidence type="ECO:0000313" key="3">
    <source>
        <dbReference type="EMBL" id="SIQ99581.1"/>
    </source>
</evidence>
<dbReference type="SUPFAM" id="SSF47598">
    <property type="entry name" value="Ribbon-helix-helix"/>
    <property type="match status" value="1"/>
</dbReference>
<organism evidence="3 4">
    <name type="scientific">Marinobacterium stanieri</name>
    <dbReference type="NCBI Taxonomy" id="49186"/>
    <lineage>
        <taxon>Bacteria</taxon>
        <taxon>Pseudomonadati</taxon>
        <taxon>Pseudomonadota</taxon>
        <taxon>Gammaproteobacteria</taxon>
        <taxon>Oceanospirillales</taxon>
        <taxon>Oceanospirillaceae</taxon>
        <taxon>Marinobacterium</taxon>
    </lineage>
</organism>
<dbReference type="Proteomes" id="UP000186895">
    <property type="component" value="Unassembled WGS sequence"/>
</dbReference>
<keyword evidence="1" id="KW-1277">Toxin-antitoxin system</keyword>
<dbReference type="STRING" id="49186.SAMN05421647_11362"/>
<dbReference type="PANTHER" id="PTHR35401">
    <property type="entry name" value="COPG FAMILY HELIX-TURN-HELIX PROTEIN-RELATED-RELATED"/>
    <property type="match status" value="1"/>
</dbReference>
<evidence type="ECO:0000313" key="4">
    <source>
        <dbReference type="Proteomes" id="UP000186895"/>
    </source>
</evidence>
<evidence type="ECO:0000256" key="1">
    <source>
        <dbReference type="ARBA" id="ARBA00022649"/>
    </source>
</evidence>
<dbReference type="InterPro" id="IPR010985">
    <property type="entry name" value="Ribbon_hlx_hlx"/>
</dbReference>
<dbReference type="AlphaFoldDB" id="A0A1N6XBH7"/>
<proteinExistence type="inferred from homology"/>
<dbReference type="PANTHER" id="PTHR35401:SF2">
    <property type="entry name" value="ABC-TYPE TRANSPORT SYSTEM"/>
    <property type="match status" value="1"/>
</dbReference>
<reference evidence="4" key="1">
    <citation type="submission" date="2017-01" db="EMBL/GenBank/DDBJ databases">
        <authorList>
            <person name="Varghese N."/>
            <person name="Submissions S."/>
        </authorList>
    </citation>
    <scope>NUCLEOTIDE SEQUENCE [LARGE SCALE GENOMIC DNA]</scope>
    <source>
        <strain evidence="4">DSM 7027</strain>
    </source>
</reference>
<protein>
    <submittedName>
        <fullName evidence="3">Uncharacterized conserved protein, DUF1778 family</fullName>
    </submittedName>
</protein>
<dbReference type="Gene3D" id="1.20.5.780">
    <property type="entry name" value="Single helix bin"/>
    <property type="match status" value="1"/>
</dbReference>